<keyword evidence="7" id="KW-0460">Magnesium</keyword>
<dbReference type="GO" id="GO:0046872">
    <property type="term" value="F:metal ion binding"/>
    <property type="evidence" value="ECO:0007669"/>
    <property type="project" value="UniProtKB-KW"/>
</dbReference>
<evidence type="ECO:0000256" key="4">
    <source>
        <dbReference type="ARBA" id="ARBA00013081"/>
    </source>
</evidence>
<dbReference type="PANTHER" id="PTHR47992">
    <property type="entry name" value="PROTEIN PHOSPHATASE"/>
    <property type="match status" value="1"/>
</dbReference>
<comment type="cofactor">
    <cofactor evidence="2">
        <name>Mg(2+)</name>
        <dbReference type="ChEBI" id="CHEBI:18420"/>
    </cofactor>
</comment>
<evidence type="ECO:0000259" key="14">
    <source>
        <dbReference type="PROSITE" id="PS51746"/>
    </source>
</evidence>
<dbReference type="Gene3D" id="3.60.40.10">
    <property type="entry name" value="PPM-type phosphatase domain"/>
    <property type="match status" value="1"/>
</dbReference>
<evidence type="ECO:0000256" key="11">
    <source>
        <dbReference type="ARBA" id="ARBA00048336"/>
    </source>
</evidence>
<evidence type="ECO:0000256" key="12">
    <source>
        <dbReference type="RuleBase" id="RU003465"/>
    </source>
</evidence>
<evidence type="ECO:0000256" key="7">
    <source>
        <dbReference type="ARBA" id="ARBA00022842"/>
    </source>
</evidence>
<dbReference type="RefSeq" id="XP_019705394.1">
    <property type="nucleotide sequence ID" value="XM_019849835.2"/>
</dbReference>
<feature type="compositionally biased region" description="Basic and acidic residues" evidence="13">
    <location>
        <begin position="8"/>
        <end position="19"/>
    </location>
</feature>
<evidence type="ECO:0000313" key="16">
    <source>
        <dbReference type="RefSeq" id="XP_019705394.1"/>
    </source>
</evidence>
<feature type="compositionally biased region" description="Low complexity" evidence="13">
    <location>
        <begin position="85"/>
        <end position="104"/>
    </location>
</feature>
<keyword evidence="9" id="KW-0464">Manganese</keyword>
<dbReference type="InterPro" id="IPR036457">
    <property type="entry name" value="PPM-type-like_dom_sf"/>
</dbReference>
<evidence type="ECO:0000256" key="1">
    <source>
        <dbReference type="ARBA" id="ARBA00001936"/>
    </source>
</evidence>
<keyword evidence="6 12" id="KW-0378">Hydrolase</keyword>
<sequence>MGDIYVKMVDEGDSPAKCREARRRRIEMRRFAAVAGDPPSRAGSPSRRAERKREAEPEAASSDRANSGGEKRSRPAGDDSPSPPLSLAHPSLATPSSPSTTSSPVEGDAAPAIASSSGQAPAGEPLLAFGSISLSGRSREMEDAISVRPGFFRPPGGGSTLHFFAVFDGHGGSHVSALCRERMHVMLAEELAAAEGEEQWRAAVARSFGRMDELALMACVCGSVGYPLCQCERSGIESDIVGSTAVVAVVSRDRLLVANCGDSRAVLSRGGRAIPLSSDQKPDRPDELARIEAAGGRVIYLNGARVHGILAMSRAIGDRYLKPVVISEPEVCIVERTAEDECLILASDGLWDVLPNDLACDVARRCLEEADPRRRTEHPSSGAGGSAPGVQEEQQASDSRCSVAPGVQEEQQASDSRCSVAALLLARLALGRKSADNISVIVIDLRRG</sequence>
<dbReference type="SUPFAM" id="SSF81606">
    <property type="entry name" value="PP2C-like"/>
    <property type="match status" value="1"/>
</dbReference>
<evidence type="ECO:0000256" key="6">
    <source>
        <dbReference type="ARBA" id="ARBA00022801"/>
    </source>
</evidence>
<feature type="region of interest" description="Disordered" evidence="13">
    <location>
        <begin position="1"/>
        <end position="121"/>
    </location>
</feature>
<evidence type="ECO:0000313" key="15">
    <source>
        <dbReference type="Proteomes" id="UP000504607"/>
    </source>
</evidence>
<reference evidence="16" key="1">
    <citation type="submission" date="2025-08" db="UniProtKB">
        <authorList>
            <consortium name="RefSeq"/>
        </authorList>
    </citation>
    <scope>IDENTIFICATION</scope>
</reference>
<dbReference type="InterPro" id="IPR000222">
    <property type="entry name" value="PP2C_BS"/>
</dbReference>
<evidence type="ECO:0000256" key="2">
    <source>
        <dbReference type="ARBA" id="ARBA00001946"/>
    </source>
</evidence>
<comment type="catalytic activity">
    <reaction evidence="11">
        <text>O-phospho-L-threonyl-[protein] + H2O = L-threonyl-[protein] + phosphate</text>
        <dbReference type="Rhea" id="RHEA:47004"/>
        <dbReference type="Rhea" id="RHEA-COMP:11060"/>
        <dbReference type="Rhea" id="RHEA-COMP:11605"/>
        <dbReference type="ChEBI" id="CHEBI:15377"/>
        <dbReference type="ChEBI" id="CHEBI:30013"/>
        <dbReference type="ChEBI" id="CHEBI:43474"/>
        <dbReference type="ChEBI" id="CHEBI:61977"/>
        <dbReference type="EC" id="3.1.3.16"/>
    </reaction>
</comment>
<dbReference type="SMART" id="SM00332">
    <property type="entry name" value="PP2Cc"/>
    <property type="match status" value="1"/>
</dbReference>
<organism evidence="15 16">
    <name type="scientific">Elaeis guineensis var. tenera</name>
    <name type="common">Oil palm</name>
    <dbReference type="NCBI Taxonomy" id="51953"/>
    <lineage>
        <taxon>Eukaryota</taxon>
        <taxon>Viridiplantae</taxon>
        <taxon>Streptophyta</taxon>
        <taxon>Embryophyta</taxon>
        <taxon>Tracheophyta</taxon>
        <taxon>Spermatophyta</taxon>
        <taxon>Magnoliopsida</taxon>
        <taxon>Liliopsida</taxon>
        <taxon>Arecaceae</taxon>
        <taxon>Arecoideae</taxon>
        <taxon>Cocoseae</taxon>
        <taxon>Elaeidinae</taxon>
        <taxon>Elaeis</taxon>
    </lineage>
</organism>
<dbReference type="Proteomes" id="UP000504607">
    <property type="component" value="Chromosome 4"/>
</dbReference>
<comment type="similarity">
    <text evidence="3 12">Belongs to the PP2C family.</text>
</comment>
<accession>A0A6J0PGK4</accession>
<dbReference type="OrthoDB" id="10264738at2759"/>
<dbReference type="PROSITE" id="PS51746">
    <property type="entry name" value="PPM_2"/>
    <property type="match status" value="1"/>
</dbReference>
<dbReference type="InterPro" id="IPR001932">
    <property type="entry name" value="PPM-type_phosphatase-like_dom"/>
</dbReference>
<dbReference type="EC" id="3.1.3.16" evidence="4"/>
<dbReference type="PROSITE" id="PS01032">
    <property type="entry name" value="PPM_1"/>
    <property type="match status" value="1"/>
</dbReference>
<dbReference type="AlphaFoldDB" id="A0A6J0PGK4"/>
<proteinExistence type="inferred from homology"/>
<evidence type="ECO:0000256" key="10">
    <source>
        <dbReference type="ARBA" id="ARBA00047761"/>
    </source>
</evidence>
<protein>
    <recommendedName>
        <fullName evidence="4">protein-serine/threonine phosphatase</fullName>
        <ecNumber evidence="4">3.1.3.16</ecNumber>
    </recommendedName>
</protein>
<gene>
    <name evidence="16" type="primary">LOC105043050</name>
</gene>
<dbReference type="CDD" id="cd00143">
    <property type="entry name" value="PP2Cc"/>
    <property type="match status" value="1"/>
</dbReference>
<dbReference type="GO" id="GO:0004722">
    <property type="term" value="F:protein serine/threonine phosphatase activity"/>
    <property type="evidence" value="ECO:0007669"/>
    <property type="project" value="UniProtKB-EC"/>
</dbReference>
<comment type="cofactor">
    <cofactor evidence="1">
        <name>Mn(2+)</name>
        <dbReference type="ChEBI" id="CHEBI:29035"/>
    </cofactor>
</comment>
<dbReference type="InParanoid" id="A0A6J0PGK4"/>
<evidence type="ECO:0000256" key="5">
    <source>
        <dbReference type="ARBA" id="ARBA00022723"/>
    </source>
</evidence>
<evidence type="ECO:0000256" key="9">
    <source>
        <dbReference type="ARBA" id="ARBA00023211"/>
    </source>
</evidence>
<evidence type="ECO:0000256" key="13">
    <source>
        <dbReference type="SAM" id="MobiDB-lite"/>
    </source>
</evidence>
<keyword evidence="8 12" id="KW-0904">Protein phosphatase</keyword>
<keyword evidence="5" id="KW-0479">Metal-binding</keyword>
<evidence type="ECO:0000256" key="3">
    <source>
        <dbReference type="ARBA" id="ARBA00006702"/>
    </source>
</evidence>
<dbReference type="InterPro" id="IPR015655">
    <property type="entry name" value="PP2C"/>
</dbReference>
<dbReference type="FunFam" id="3.60.40.10:FF:000291">
    <property type="entry name" value="Protein phosphatase 2C 50"/>
    <property type="match status" value="1"/>
</dbReference>
<feature type="compositionally biased region" description="Basic and acidic residues" evidence="13">
    <location>
        <begin position="47"/>
        <end position="56"/>
    </location>
</feature>
<dbReference type="Pfam" id="PF00481">
    <property type="entry name" value="PP2C"/>
    <property type="match status" value="1"/>
</dbReference>
<evidence type="ECO:0000256" key="8">
    <source>
        <dbReference type="ARBA" id="ARBA00022912"/>
    </source>
</evidence>
<keyword evidence="15" id="KW-1185">Reference proteome</keyword>
<feature type="domain" description="PPM-type phosphatase" evidence="14">
    <location>
        <begin position="128"/>
        <end position="445"/>
    </location>
</feature>
<feature type="region of interest" description="Disordered" evidence="13">
    <location>
        <begin position="371"/>
        <end position="412"/>
    </location>
</feature>
<name>A0A6J0PGK4_ELAGV</name>
<comment type="catalytic activity">
    <reaction evidence="10">
        <text>O-phospho-L-seryl-[protein] + H2O = L-seryl-[protein] + phosphate</text>
        <dbReference type="Rhea" id="RHEA:20629"/>
        <dbReference type="Rhea" id="RHEA-COMP:9863"/>
        <dbReference type="Rhea" id="RHEA-COMP:11604"/>
        <dbReference type="ChEBI" id="CHEBI:15377"/>
        <dbReference type="ChEBI" id="CHEBI:29999"/>
        <dbReference type="ChEBI" id="CHEBI:43474"/>
        <dbReference type="ChEBI" id="CHEBI:83421"/>
        <dbReference type="EC" id="3.1.3.16"/>
    </reaction>
</comment>
<dbReference type="FunCoup" id="A0A6J0PGK4">
    <property type="interactions" value="61"/>
</dbReference>